<keyword evidence="12 20" id="KW-0408">Iron</keyword>
<evidence type="ECO:0000256" key="4">
    <source>
        <dbReference type="ARBA" id="ARBA00012764"/>
    </source>
</evidence>
<dbReference type="SUPFAM" id="SSF48264">
    <property type="entry name" value="Cytochrome P450"/>
    <property type="match status" value="1"/>
</dbReference>
<accession>A0AAV7BU40</accession>
<evidence type="ECO:0000313" key="23">
    <source>
        <dbReference type="EMBL" id="KAG8576235.1"/>
    </source>
</evidence>
<keyword evidence="24" id="KW-1185">Reference proteome</keyword>
<evidence type="ECO:0000256" key="10">
    <source>
        <dbReference type="ARBA" id="ARBA00022946"/>
    </source>
</evidence>
<dbReference type="EMBL" id="WNYA01000004">
    <property type="protein sequence ID" value="KAG8576235.1"/>
    <property type="molecule type" value="Genomic_DNA"/>
</dbReference>
<evidence type="ECO:0000256" key="3">
    <source>
        <dbReference type="ARBA" id="ARBA00010617"/>
    </source>
</evidence>
<keyword evidence="6 22" id="KW-0153">Cholesterol metabolism</keyword>
<evidence type="ECO:0000256" key="2">
    <source>
        <dbReference type="ARBA" id="ARBA00005108"/>
    </source>
</evidence>
<comment type="catalytic activity">
    <reaction evidence="22">
        <text>6 reduced [adrenodoxin] + cholesterol + 3 O2 + 6 H(+) = 4-methylpentanal + pregnenolone + 6 oxidized [adrenodoxin] + 4 H2O</text>
        <dbReference type="Rhea" id="RHEA:35739"/>
        <dbReference type="Rhea" id="RHEA-COMP:9998"/>
        <dbReference type="Rhea" id="RHEA-COMP:9999"/>
        <dbReference type="ChEBI" id="CHEBI:15377"/>
        <dbReference type="ChEBI" id="CHEBI:15378"/>
        <dbReference type="ChEBI" id="CHEBI:15379"/>
        <dbReference type="ChEBI" id="CHEBI:16113"/>
        <dbReference type="ChEBI" id="CHEBI:16581"/>
        <dbReference type="ChEBI" id="CHEBI:17998"/>
        <dbReference type="ChEBI" id="CHEBI:33737"/>
        <dbReference type="ChEBI" id="CHEBI:33738"/>
        <dbReference type="EC" id="1.14.15.6"/>
    </reaction>
</comment>
<dbReference type="GO" id="GO:0005743">
    <property type="term" value="C:mitochondrial inner membrane"/>
    <property type="evidence" value="ECO:0007669"/>
    <property type="project" value="UniProtKB-SubCell"/>
</dbReference>
<keyword evidence="7 20" id="KW-0349">Heme</keyword>
<evidence type="ECO:0000256" key="5">
    <source>
        <dbReference type="ARBA" id="ARBA00019844"/>
    </source>
</evidence>
<feature type="binding site" description="axial binding residue" evidence="20">
    <location>
        <position position="451"/>
    </location>
    <ligand>
        <name>heme</name>
        <dbReference type="ChEBI" id="CHEBI:30413"/>
    </ligand>
    <ligandPart>
        <name>Fe</name>
        <dbReference type="ChEBI" id="CHEBI:18248"/>
    </ligandPart>
</feature>
<comment type="pathway">
    <text evidence="2 22">Lipid metabolism; C21-steroid hormone metabolism.</text>
</comment>
<dbReference type="GO" id="GO:0034650">
    <property type="term" value="P:cortisol metabolic process"/>
    <property type="evidence" value="ECO:0007669"/>
    <property type="project" value="TreeGrafter"/>
</dbReference>
<sequence length="514" mass="59083">MLLSRRLLILPASSGLLNYHSVASEGSAVATYQTSATPLPYDQLPGDWKKRWRGLYHFWRKDGFHNIHHLMVENYKRFGPIYRETLGTYDSVYIQHPEDAAALFQVEGIHPERLRVQPWYEYHDYRNKRYGVLLKSGEEWRCQRLLLNREVFSVAGMNRFLPLLDSVVQDFVCRVYTQVERSGQGKWTTDLTNELFRFALESVCYVLYGQRLGLLQDYINPESQKCIDSVTVMFHTTIPMIYIPPSLLRLVNSSIWKDHVKAWDAIFNHADRCIQGILRSSRHHSDDTFSGVLSSLLFQNQLPLEDIKASVTELMVGGVDTTSMTLQWAMYELARAPSVQEKLRSEILAARAASGNDLTEILKKIPLVKAALKETLRMHPVAITLQRYTQRDTVIRNYMIPKGTLVQVGLYAMGRNPDTFPSPERFSPERWLGEGSTHFRGLFFGFGPRQCLGRRVAEMEMQLFLIHILENFKIETNKTDDVGTTFNLILVPSRVIQLTLSPLSQNGQEMLKSS</sequence>
<evidence type="ECO:0000256" key="20">
    <source>
        <dbReference type="PIRSR" id="PIRSR602401-1"/>
    </source>
</evidence>
<keyword evidence="19 22" id="KW-0755">Steroidogenesis</keyword>
<evidence type="ECO:0000256" key="15">
    <source>
        <dbReference type="ARBA" id="ARBA00023128"/>
    </source>
</evidence>
<dbReference type="InterPro" id="IPR001128">
    <property type="entry name" value="Cyt_P450"/>
</dbReference>
<dbReference type="Gene3D" id="1.10.630.10">
    <property type="entry name" value="Cytochrome P450"/>
    <property type="match status" value="1"/>
</dbReference>
<keyword evidence="17 22" id="KW-1207">Sterol metabolism</keyword>
<comment type="cofactor">
    <cofactor evidence="1 20 22">
        <name>heme</name>
        <dbReference type="ChEBI" id="CHEBI:30413"/>
    </cofactor>
</comment>
<evidence type="ECO:0000256" key="21">
    <source>
        <dbReference type="RuleBase" id="RU000461"/>
    </source>
</evidence>
<dbReference type="GO" id="GO:0071375">
    <property type="term" value="P:cellular response to peptide hormone stimulus"/>
    <property type="evidence" value="ECO:0007669"/>
    <property type="project" value="TreeGrafter"/>
</dbReference>
<comment type="similarity">
    <text evidence="3 21">Belongs to the cytochrome P450 family.</text>
</comment>
<comment type="function">
    <text evidence="22">A cytochrome P450 monooxygenase that catalyzes the side-chain hydroxylation and cleavage of cholesterol to pregnenolone, the precursor of most steroid hormones. Catalyzes three sequential oxidation reactions of cholesterol, namely the hydroxylation at C22 followed with the hydroxylation at C20 to yield 20R,22R-hydroxycholesterol that is further cleaved between C20 and C22 to yield the C21-steroid pregnenolone and 4-methylpentanal. Mechanistically, uses molecular oxygen inserting one oxygen atom into a substrate and reducing the second into a water molecule. Two electrons are provided by NADPH via a two-protein mitochondrial transfer system comprising flavoprotein FDXR (adrenodoxin/ferredoxin reductase) and nonheme iron-sulfur protein FDX1 or FDX2 (adrenodoxin/ferredoxin).</text>
</comment>
<comment type="subcellular location">
    <subcellularLocation>
        <location evidence="22">Mitochondrion inner membrane</location>
        <topology evidence="22">Peripheral membrane protein</topology>
    </subcellularLocation>
    <text evidence="22">Localizes to the matrix side of the mitochondrion inner membrane.</text>
</comment>
<protein>
    <recommendedName>
        <fullName evidence="5 22">Cholesterol side-chain cleavage enzyme, mitochondrial</fullName>
        <ecNumber evidence="4 22">1.14.15.6</ecNumber>
    </recommendedName>
    <alternativeName>
        <fullName evidence="22">Cholesterol desmolase</fullName>
    </alternativeName>
</protein>
<evidence type="ECO:0000256" key="7">
    <source>
        <dbReference type="ARBA" id="ARBA00022617"/>
    </source>
</evidence>
<dbReference type="GO" id="GO:0006700">
    <property type="term" value="P:C21-steroid hormone biosynthetic process"/>
    <property type="evidence" value="ECO:0007669"/>
    <property type="project" value="TreeGrafter"/>
</dbReference>
<dbReference type="PRINTS" id="PR00385">
    <property type="entry name" value="P450"/>
</dbReference>
<evidence type="ECO:0000256" key="13">
    <source>
        <dbReference type="ARBA" id="ARBA00023033"/>
    </source>
</evidence>
<dbReference type="PRINTS" id="PR00463">
    <property type="entry name" value="EP450I"/>
</dbReference>
<evidence type="ECO:0000256" key="11">
    <source>
        <dbReference type="ARBA" id="ARBA00023002"/>
    </source>
</evidence>
<keyword evidence="18 22" id="KW-0753">Steroid metabolism</keyword>
<dbReference type="GO" id="GO:0006704">
    <property type="term" value="P:glucocorticoid biosynthetic process"/>
    <property type="evidence" value="ECO:0007669"/>
    <property type="project" value="TreeGrafter"/>
</dbReference>
<dbReference type="GO" id="GO:0020037">
    <property type="term" value="F:heme binding"/>
    <property type="evidence" value="ECO:0007669"/>
    <property type="project" value="InterPro"/>
</dbReference>
<evidence type="ECO:0000256" key="12">
    <source>
        <dbReference type="ARBA" id="ARBA00023004"/>
    </source>
</evidence>
<dbReference type="Proteomes" id="UP000824782">
    <property type="component" value="Unassembled WGS sequence"/>
</dbReference>
<keyword evidence="11 21" id="KW-0560">Oxidoreductase</keyword>
<evidence type="ECO:0000256" key="1">
    <source>
        <dbReference type="ARBA" id="ARBA00001971"/>
    </source>
</evidence>
<dbReference type="PROSITE" id="PS00086">
    <property type="entry name" value="CYTOCHROME_P450"/>
    <property type="match status" value="1"/>
</dbReference>
<keyword evidence="16 22" id="KW-0472">Membrane</keyword>
<dbReference type="EC" id="1.14.15.6" evidence="4 22"/>
<dbReference type="GO" id="GO:0005506">
    <property type="term" value="F:iron ion binding"/>
    <property type="evidence" value="ECO:0007669"/>
    <property type="project" value="InterPro"/>
</dbReference>
<keyword evidence="15 22" id="KW-0496">Mitochondrion</keyword>
<evidence type="ECO:0000256" key="17">
    <source>
        <dbReference type="ARBA" id="ARBA00023166"/>
    </source>
</evidence>
<keyword evidence="14 22" id="KW-0443">Lipid metabolism</keyword>
<evidence type="ECO:0000256" key="14">
    <source>
        <dbReference type="ARBA" id="ARBA00023098"/>
    </source>
</evidence>
<dbReference type="InterPro" id="IPR036396">
    <property type="entry name" value="Cyt_P450_sf"/>
</dbReference>
<reference evidence="23" key="1">
    <citation type="thesis" date="2020" institute="ProQuest LLC" country="789 East Eisenhower Parkway, Ann Arbor, MI, USA">
        <title>Comparative Genomics and Chromosome Evolution.</title>
        <authorList>
            <person name="Mudd A.B."/>
        </authorList>
    </citation>
    <scope>NUCLEOTIDE SEQUENCE</scope>
    <source>
        <strain evidence="23">237g6f4</strain>
        <tissue evidence="23">Blood</tissue>
    </source>
</reference>
<dbReference type="GO" id="GO:0008203">
    <property type="term" value="P:cholesterol metabolic process"/>
    <property type="evidence" value="ECO:0007669"/>
    <property type="project" value="UniProtKB-KW"/>
</dbReference>
<dbReference type="PANTHER" id="PTHR24279:SF3">
    <property type="entry name" value="CHOLESTEROL SIDE-CHAIN CLEAVAGE ENZYME, MITOCHONDRIAL"/>
    <property type="match status" value="1"/>
</dbReference>
<dbReference type="PANTHER" id="PTHR24279">
    <property type="entry name" value="CYTOCHROME P450"/>
    <property type="match status" value="1"/>
</dbReference>
<comment type="caution">
    <text evidence="23">The sequence shown here is derived from an EMBL/GenBank/DDBJ whole genome shotgun (WGS) entry which is preliminary data.</text>
</comment>
<name>A0AAV7BU40_ENGPU</name>
<gene>
    <name evidence="23" type="ORF">GDO81_009809</name>
</gene>
<organism evidence="23 24">
    <name type="scientific">Engystomops pustulosus</name>
    <name type="common">Tungara frog</name>
    <name type="synonym">Physalaemus pustulosus</name>
    <dbReference type="NCBI Taxonomy" id="76066"/>
    <lineage>
        <taxon>Eukaryota</taxon>
        <taxon>Metazoa</taxon>
        <taxon>Chordata</taxon>
        <taxon>Craniata</taxon>
        <taxon>Vertebrata</taxon>
        <taxon>Euteleostomi</taxon>
        <taxon>Amphibia</taxon>
        <taxon>Batrachia</taxon>
        <taxon>Anura</taxon>
        <taxon>Neobatrachia</taxon>
        <taxon>Hyloidea</taxon>
        <taxon>Leptodactylidae</taxon>
        <taxon>Leiuperinae</taxon>
        <taxon>Engystomops</taxon>
    </lineage>
</organism>
<evidence type="ECO:0000313" key="24">
    <source>
        <dbReference type="Proteomes" id="UP000824782"/>
    </source>
</evidence>
<evidence type="ECO:0000256" key="19">
    <source>
        <dbReference type="ARBA" id="ARBA00023250"/>
    </source>
</evidence>
<dbReference type="InterPro" id="IPR050479">
    <property type="entry name" value="CYP11_CYP27_families"/>
</dbReference>
<evidence type="ECO:0000256" key="8">
    <source>
        <dbReference type="ARBA" id="ARBA00022723"/>
    </source>
</evidence>
<evidence type="ECO:0000256" key="22">
    <source>
        <dbReference type="RuleBase" id="RU364077"/>
    </source>
</evidence>
<keyword evidence="8 20" id="KW-0479">Metal-binding</keyword>
<keyword evidence="9" id="KW-0999">Mitochondrion inner membrane</keyword>
<evidence type="ECO:0000256" key="6">
    <source>
        <dbReference type="ARBA" id="ARBA00022548"/>
    </source>
</evidence>
<dbReference type="AlphaFoldDB" id="A0AAV7BU40"/>
<evidence type="ECO:0000256" key="9">
    <source>
        <dbReference type="ARBA" id="ARBA00022792"/>
    </source>
</evidence>
<evidence type="ECO:0000256" key="16">
    <source>
        <dbReference type="ARBA" id="ARBA00023136"/>
    </source>
</evidence>
<dbReference type="Pfam" id="PF00067">
    <property type="entry name" value="p450"/>
    <property type="match status" value="1"/>
</dbReference>
<dbReference type="InterPro" id="IPR002401">
    <property type="entry name" value="Cyt_P450_E_grp-I"/>
</dbReference>
<keyword evidence="13 21" id="KW-0503">Monooxygenase</keyword>
<dbReference type="GO" id="GO:0008386">
    <property type="term" value="F:cholesterol monooxygenase (side-chain-cleaving) activity"/>
    <property type="evidence" value="ECO:0007669"/>
    <property type="project" value="UniProtKB-EC"/>
</dbReference>
<proteinExistence type="inferred from homology"/>
<dbReference type="InterPro" id="IPR017972">
    <property type="entry name" value="Cyt_P450_CS"/>
</dbReference>
<keyword evidence="10 22" id="KW-0809">Transit peptide</keyword>
<evidence type="ECO:0000256" key="18">
    <source>
        <dbReference type="ARBA" id="ARBA00023221"/>
    </source>
</evidence>